<feature type="domain" description="Glycosyl transferase family 51" evidence="20">
    <location>
        <begin position="70"/>
        <end position="254"/>
    </location>
</feature>
<dbReference type="InterPro" id="IPR012338">
    <property type="entry name" value="Beta-lactam/transpept-like"/>
</dbReference>
<dbReference type="InterPro" id="IPR001264">
    <property type="entry name" value="Glyco_trans_51"/>
</dbReference>
<evidence type="ECO:0000259" key="19">
    <source>
        <dbReference type="Pfam" id="PF00905"/>
    </source>
</evidence>
<evidence type="ECO:0000256" key="13">
    <source>
        <dbReference type="ARBA" id="ARBA00023136"/>
    </source>
</evidence>
<keyword evidence="11" id="KW-0133">Cell shape</keyword>
<comment type="pathway">
    <text evidence="2">Cell wall biogenesis; peptidoglycan biosynthesis.</text>
</comment>
<comment type="subcellular location">
    <subcellularLocation>
        <location evidence="1">Cell membrane</location>
    </subcellularLocation>
</comment>
<dbReference type="GO" id="GO:0008658">
    <property type="term" value="F:penicillin binding"/>
    <property type="evidence" value="ECO:0007669"/>
    <property type="project" value="InterPro"/>
</dbReference>
<proteinExistence type="inferred from homology"/>
<keyword evidence="12" id="KW-0573">Peptidoglycan synthesis</keyword>
<dbReference type="Gene3D" id="1.10.3810.10">
    <property type="entry name" value="Biosynthetic peptidoglycan transglycosylase-like"/>
    <property type="match status" value="1"/>
</dbReference>
<dbReference type="AlphaFoldDB" id="A0A940DLD5"/>
<dbReference type="GO" id="GO:0009002">
    <property type="term" value="F:serine-type D-Ala-D-Ala carboxypeptidase activity"/>
    <property type="evidence" value="ECO:0007669"/>
    <property type="project" value="UniProtKB-EC"/>
</dbReference>
<dbReference type="PANTHER" id="PTHR32282:SF11">
    <property type="entry name" value="PENICILLIN-BINDING PROTEIN 1B"/>
    <property type="match status" value="1"/>
</dbReference>
<evidence type="ECO:0000256" key="9">
    <source>
        <dbReference type="ARBA" id="ARBA00022679"/>
    </source>
</evidence>
<keyword evidence="18" id="KW-0812">Transmembrane</keyword>
<evidence type="ECO:0000256" key="1">
    <source>
        <dbReference type="ARBA" id="ARBA00004236"/>
    </source>
</evidence>
<dbReference type="GO" id="GO:0071555">
    <property type="term" value="P:cell wall organization"/>
    <property type="evidence" value="ECO:0007669"/>
    <property type="project" value="UniProtKB-KW"/>
</dbReference>
<dbReference type="SUPFAM" id="SSF56601">
    <property type="entry name" value="beta-lactamase/transpeptidase-like"/>
    <property type="match status" value="1"/>
</dbReference>
<keyword evidence="13 18" id="KW-0472">Membrane</keyword>
<evidence type="ECO:0000256" key="15">
    <source>
        <dbReference type="ARBA" id="ARBA00023316"/>
    </source>
</evidence>
<reference evidence="21" key="1">
    <citation type="submission" date="2020-10" db="EMBL/GenBank/DDBJ databases">
        <authorList>
            <person name="Gilroy R."/>
        </authorList>
    </citation>
    <scope>NUCLEOTIDE SEQUENCE</scope>
    <source>
        <strain evidence="21">3924</strain>
    </source>
</reference>
<dbReference type="Pfam" id="PF00912">
    <property type="entry name" value="Transgly"/>
    <property type="match status" value="1"/>
</dbReference>
<dbReference type="GO" id="GO:0005886">
    <property type="term" value="C:plasma membrane"/>
    <property type="evidence" value="ECO:0007669"/>
    <property type="project" value="UniProtKB-SubCell"/>
</dbReference>
<dbReference type="Pfam" id="PF00905">
    <property type="entry name" value="Transpeptidase"/>
    <property type="match status" value="1"/>
</dbReference>
<keyword evidence="9" id="KW-0808">Transferase</keyword>
<evidence type="ECO:0000256" key="17">
    <source>
        <dbReference type="ARBA" id="ARBA00049902"/>
    </source>
</evidence>
<keyword evidence="5" id="KW-1003">Cell membrane</keyword>
<comment type="catalytic activity">
    <reaction evidence="17">
        <text>[GlcNAc-(1-&gt;4)-Mur2Ac(oyl-L-Ala-gamma-D-Glu-L-Lys-D-Ala-D-Ala)](n)-di-trans,octa-cis-undecaprenyl diphosphate + beta-D-GlcNAc-(1-&gt;4)-Mur2Ac(oyl-L-Ala-gamma-D-Glu-L-Lys-D-Ala-D-Ala)-di-trans,octa-cis-undecaprenyl diphosphate = [GlcNAc-(1-&gt;4)-Mur2Ac(oyl-L-Ala-gamma-D-Glu-L-Lys-D-Ala-D-Ala)](n+1)-di-trans,octa-cis-undecaprenyl diphosphate + di-trans,octa-cis-undecaprenyl diphosphate + H(+)</text>
        <dbReference type="Rhea" id="RHEA:23708"/>
        <dbReference type="Rhea" id="RHEA-COMP:9602"/>
        <dbReference type="Rhea" id="RHEA-COMP:9603"/>
        <dbReference type="ChEBI" id="CHEBI:15378"/>
        <dbReference type="ChEBI" id="CHEBI:58405"/>
        <dbReference type="ChEBI" id="CHEBI:60033"/>
        <dbReference type="ChEBI" id="CHEBI:78435"/>
        <dbReference type="EC" id="2.4.99.28"/>
    </reaction>
</comment>
<evidence type="ECO:0000256" key="11">
    <source>
        <dbReference type="ARBA" id="ARBA00022960"/>
    </source>
</evidence>
<evidence type="ECO:0000256" key="8">
    <source>
        <dbReference type="ARBA" id="ARBA00022676"/>
    </source>
</evidence>
<evidence type="ECO:0000256" key="10">
    <source>
        <dbReference type="ARBA" id="ARBA00022801"/>
    </source>
</evidence>
<name>A0A940DLD5_9BACT</name>
<evidence type="ECO:0000256" key="7">
    <source>
        <dbReference type="ARBA" id="ARBA00022670"/>
    </source>
</evidence>
<evidence type="ECO:0000256" key="4">
    <source>
        <dbReference type="ARBA" id="ARBA00007739"/>
    </source>
</evidence>
<keyword evidence="10" id="KW-0378">Hydrolase</keyword>
<evidence type="ECO:0000256" key="12">
    <source>
        <dbReference type="ARBA" id="ARBA00022984"/>
    </source>
</evidence>
<feature type="transmembrane region" description="Helical" evidence="18">
    <location>
        <begin position="20"/>
        <end position="45"/>
    </location>
</feature>
<evidence type="ECO:0000256" key="6">
    <source>
        <dbReference type="ARBA" id="ARBA00022645"/>
    </source>
</evidence>
<comment type="catalytic activity">
    <reaction evidence="16">
        <text>Preferential cleavage: (Ac)2-L-Lys-D-Ala-|-D-Ala. Also transpeptidation of peptidyl-alanyl moieties that are N-acyl substituents of D-alanine.</text>
        <dbReference type="EC" id="3.4.16.4"/>
    </reaction>
</comment>
<evidence type="ECO:0000313" key="22">
    <source>
        <dbReference type="Proteomes" id="UP000712007"/>
    </source>
</evidence>
<comment type="similarity">
    <text evidence="3">In the C-terminal section; belongs to the transpeptidase family.</text>
</comment>
<gene>
    <name evidence="21" type="ORF">IAC51_02855</name>
</gene>
<organism evidence="21 22">
    <name type="scientific">Candidatus Aphodosoma intestinipullorum</name>
    <dbReference type="NCBI Taxonomy" id="2840674"/>
    <lineage>
        <taxon>Bacteria</taxon>
        <taxon>Pseudomonadati</taxon>
        <taxon>Bacteroidota</taxon>
        <taxon>Bacteroidia</taxon>
        <taxon>Bacteroidales</taxon>
        <taxon>Candidatus Aphodosoma</taxon>
    </lineage>
</organism>
<dbReference type="SUPFAM" id="SSF53955">
    <property type="entry name" value="Lysozyme-like"/>
    <property type="match status" value="1"/>
</dbReference>
<dbReference type="PANTHER" id="PTHR32282">
    <property type="entry name" value="BINDING PROTEIN TRANSPEPTIDASE, PUTATIVE-RELATED"/>
    <property type="match status" value="1"/>
</dbReference>
<evidence type="ECO:0000256" key="18">
    <source>
        <dbReference type="SAM" id="Phobius"/>
    </source>
</evidence>
<dbReference type="GO" id="GO:0008955">
    <property type="term" value="F:peptidoglycan glycosyltransferase activity"/>
    <property type="evidence" value="ECO:0007669"/>
    <property type="project" value="UniProtKB-EC"/>
</dbReference>
<keyword evidence="6" id="KW-0121">Carboxypeptidase</keyword>
<dbReference type="Proteomes" id="UP000712007">
    <property type="component" value="Unassembled WGS sequence"/>
</dbReference>
<dbReference type="GO" id="GO:0008360">
    <property type="term" value="P:regulation of cell shape"/>
    <property type="evidence" value="ECO:0007669"/>
    <property type="project" value="UniProtKB-KW"/>
</dbReference>
<dbReference type="EMBL" id="JADIMV010000050">
    <property type="protein sequence ID" value="MBO8439569.1"/>
    <property type="molecule type" value="Genomic_DNA"/>
</dbReference>
<keyword evidence="14" id="KW-0511">Multifunctional enzyme</keyword>
<accession>A0A940DLD5</accession>
<evidence type="ECO:0000256" key="14">
    <source>
        <dbReference type="ARBA" id="ARBA00023268"/>
    </source>
</evidence>
<evidence type="ECO:0000256" key="16">
    <source>
        <dbReference type="ARBA" id="ARBA00034000"/>
    </source>
</evidence>
<dbReference type="InterPro" id="IPR023346">
    <property type="entry name" value="Lysozyme-like_dom_sf"/>
</dbReference>
<dbReference type="InterPro" id="IPR050396">
    <property type="entry name" value="Glycosyltr_51/Transpeptidase"/>
</dbReference>
<evidence type="ECO:0000256" key="5">
    <source>
        <dbReference type="ARBA" id="ARBA00022475"/>
    </source>
</evidence>
<dbReference type="GO" id="GO:0009252">
    <property type="term" value="P:peptidoglycan biosynthetic process"/>
    <property type="evidence" value="ECO:0007669"/>
    <property type="project" value="UniProtKB-KW"/>
</dbReference>
<keyword evidence="8" id="KW-0328">Glycosyltransferase</keyword>
<evidence type="ECO:0000259" key="20">
    <source>
        <dbReference type="Pfam" id="PF00912"/>
    </source>
</evidence>
<feature type="domain" description="Penicillin-binding protein transpeptidase" evidence="19">
    <location>
        <begin position="472"/>
        <end position="708"/>
    </location>
</feature>
<evidence type="ECO:0000256" key="3">
    <source>
        <dbReference type="ARBA" id="ARBA00007090"/>
    </source>
</evidence>
<dbReference type="InterPro" id="IPR001460">
    <property type="entry name" value="PCN-bd_Tpept"/>
</dbReference>
<keyword evidence="18" id="KW-1133">Transmembrane helix</keyword>
<reference evidence="21" key="2">
    <citation type="journal article" date="2021" name="PeerJ">
        <title>Extensive microbial diversity within the chicken gut microbiome revealed by metagenomics and culture.</title>
        <authorList>
            <person name="Gilroy R."/>
            <person name="Ravi A."/>
            <person name="Getino M."/>
            <person name="Pursley I."/>
            <person name="Horton D.L."/>
            <person name="Alikhan N.F."/>
            <person name="Baker D."/>
            <person name="Gharbi K."/>
            <person name="Hall N."/>
            <person name="Watson M."/>
            <person name="Adriaenssens E.M."/>
            <person name="Foster-Nyarko E."/>
            <person name="Jarju S."/>
            <person name="Secka A."/>
            <person name="Antonio M."/>
            <person name="Oren A."/>
            <person name="Chaudhuri R.R."/>
            <person name="La Ragione R."/>
            <person name="Hildebrand F."/>
            <person name="Pallen M.J."/>
        </authorList>
    </citation>
    <scope>NUCLEOTIDE SEQUENCE</scope>
    <source>
        <strain evidence="21">3924</strain>
    </source>
</reference>
<comment type="similarity">
    <text evidence="4">In the N-terminal section; belongs to the glycosyltransferase 51 family.</text>
</comment>
<comment type="caution">
    <text evidence="21">The sequence shown here is derived from an EMBL/GenBank/DDBJ whole genome shotgun (WGS) entry which is preliminary data.</text>
</comment>
<evidence type="ECO:0000256" key="2">
    <source>
        <dbReference type="ARBA" id="ARBA00004752"/>
    </source>
</evidence>
<dbReference type="InterPro" id="IPR036950">
    <property type="entry name" value="PBP_transglycosylase"/>
</dbReference>
<sequence length="774" mass="87707">MVQRRAKSALTAKQKKTFLVWFWGLFAAAVLVVAGIFVAIAYGWIGYLPPIEELQNPKNKFATEIYSSDGELIGTFYTAKDNRINANYNELSPNLVKALIATEDIRFESHSGIDAKAIARAAILRGLFQMKGAGGGSTLTQQLAKQLYSPMAENIVQRAMQKPIEWVIAVELERLYTKEEILTMYLNKFDFLNNAVGIKTASNVYFGVPPSDLTVEQAATLVGMCKNPSLYNPVSAKRRPKCEERRNVVLSQMHKAGYLTQAEYDSIRQIPLTLDYHRVDHKLGMAPYFREYLRKTLTAKEPKKKNYASWQLAPYGQYYLDSIEWADNPLYGFCEKNPKKDGTKYDIYRDGLKIYTTIDSRMQLYAEQAVEEHMKEMQAKFFKSQKGRKKAPFASSTSDKDIERSLNQAMRNTDRYRALKKAHATEEEIREAFETPVEMEVFSYDGIVDTVMSPMDSIRYHKYFARCGMMSIDPLTGYVKAYIGGPDFSYFQYDMATVGRRQVGSTVKPYLYSLAMSEGYWPCDTTINQEITLYDGLGRPFTPRNSSKARVGETVTFKWGLQTSNNWITAYLMSLLSPDQLVKLMRSFGIKGELVPVISLCLGPCEVSVAEMVDAYTVFPNKGIRTEALYVTHIEDNNGNRIAEFVPRTEEVLSEETTYKMLDMLTAVMDHGTGIRVRYRYNINAPAGGKTGTSQENSDGWFMGFTPSLVSGVWVGWEDRTVHFANMADGQGASMALPIWAKYMQRVLNDSTLGYDATQQFDIPEWFDPNAGCR</sequence>
<dbReference type="GO" id="GO:0030288">
    <property type="term" value="C:outer membrane-bounded periplasmic space"/>
    <property type="evidence" value="ECO:0007669"/>
    <property type="project" value="TreeGrafter"/>
</dbReference>
<dbReference type="Gene3D" id="3.40.710.10">
    <property type="entry name" value="DD-peptidase/beta-lactamase superfamily"/>
    <property type="match status" value="2"/>
</dbReference>
<protein>
    <submittedName>
        <fullName evidence="21">Transglycosylase domain-containing protein</fullName>
    </submittedName>
</protein>
<dbReference type="GO" id="GO:0006508">
    <property type="term" value="P:proteolysis"/>
    <property type="evidence" value="ECO:0007669"/>
    <property type="project" value="UniProtKB-KW"/>
</dbReference>
<keyword evidence="7" id="KW-0645">Protease</keyword>
<keyword evidence="15" id="KW-0961">Cell wall biogenesis/degradation</keyword>
<evidence type="ECO:0000313" key="21">
    <source>
        <dbReference type="EMBL" id="MBO8439569.1"/>
    </source>
</evidence>